<dbReference type="AlphaFoldDB" id="A0A4Y9XZY4"/>
<dbReference type="PANTHER" id="PTHR43194:SF2">
    <property type="entry name" value="PEROXISOMAL MEMBRANE PROTEIN LPX1"/>
    <property type="match status" value="1"/>
</dbReference>
<sequence length="469" mass="52576">MTRPSFPRPATLPGRQSAHTPRQLVPIDDTADWGPPPTLPSRTRIFPDASWVLSTHFVPAALPRTTPDIPPVTLPTWTPDKEKWKAAVRKTADEIVGVRYKQWNGELKEPGSRKPLWVNLNRYRRRALSPGDESKGVTLLFAHANGFPKEIWEPALLQLLEQHKASRSTYQIAEVWAWEAVNHGDSYLVNEKNLGGIYDWQDNSRDVIQFLLHYLPSRASSSELPLHLPRLPDSIARERRSRGFSERNMVGIGHSLGGGTLSRAAIAEQALFHSLVLVDPIIRPYPRQGPLVNAATIKLTLGAIQRQSRWSSRQEAKEKFLASPFFSTWHPDVLDMYVECGLTEDAEGGVKLKMPGIQEALTFTEVMTTYDTWDLIDTLDARVPLRWILPGKDAEASAQTFADEPYIDTDGRRTDGGVRAQLAWRRPANASNVVIQEAGHLIAQEAPVQLAEELDAFLQNQYGSVTSRL</sequence>
<evidence type="ECO:0000313" key="3">
    <source>
        <dbReference type="EMBL" id="TFY55640.1"/>
    </source>
</evidence>
<dbReference type="InterPro" id="IPR050228">
    <property type="entry name" value="Carboxylesterase_BioH"/>
</dbReference>
<feature type="domain" description="AB hydrolase-1" evidence="2">
    <location>
        <begin position="139"/>
        <end position="452"/>
    </location>
</feature>
<dbReference type="InterPro" id="IPR029058">
    <property type="entry name" value="AB_hydrolase_fold"/>
</dbReference>
<dbReference type="PANTHER" id="PTHR43194">
    <property type="entry name" value="HYDROLASE ALPHA/BETA FOLD FAMILY"/>
    <property type="match status" value="1"/>
</dbReference>
<comment type="caution">
    <text evidence="3">The sequence shown here is derived from an EMBL/GenBank/DDBJ whole genome shotgun (WGS) entry which is preliminary data.</text>
</comment>
<name>A0A4Y9XZY4_9APHY</name>
<dbReference type="InterPro" id="IPR000073">
    <property type="entry name" value="AB_hydrolase_1"/>
</dbReference>
<proteinExistence type="predicted"/>
<evidence type="ECO:0000256" key="1">
    <source>
        <dbReference type="SAM" id="MobiDB-lite"/>
    </source>
</evidence>
<reference evidence="3 4" key="1">
    <citation type="submission" date="2019-01" db="EMBL/GenBank/DDBJ databases">
        <title>Genome sequencing of the rare red list fungi Fomitopsis rosea.</title>
        <authorList>
            <person name="Buettner E."/>
            <person name="Kellner H."/>
        </authorList>
    </citation>
    <scope>NUCLEOTIDE SEQUENCE [LARGE SCALE GENOMIC DNA]</scope>
    <source>
        <strain evidence="3 4">DSM 105464</strain>
    </source>
</reference>
<accession>A0A4Y9XZY4</accession>
<evidence type="ECO:0000313" key="4">
    <source>
        <dbReference type="Proteomes" id="UP000298390"/>
    </source>
</evidence>
<gene>
    <name evidence="3" type="ORF">EVJ58_g8118</name>
</gene>
<dbReference type="EMBL" id="SEKV01000573">
    <property type="protein sequence ID" value="TFY55640.1"/>
    <property type="molecule type" value="Genomic_DNA"/>
</dbReference>
<dbReference type="Gene3D" id="3.40.50.1820">
    <property type="entry name" value="alpha/beta hydrolase"/>
    <property type="match status" value="1"/>
</dbReference>
<dbReference type="Proteomes" id="UP000298390">
    <property type="component" value="Unassembled WGS sequence"/>
</dbReference>
<dbReference type="Pfam" id="PF12697">
    <property type="entry name" value="Abhydrolase_6"/>
    <property type="match status" value="1"/>
</dbReference>
<protein>
    <recommendedName>
        <fullName evidence="2">AB hydrolase-1 domain-containing protein</fullName>
    </recommendedName>
</protein>
<dbReference type="STRING" id="34475.A0A4Y9XZY4"/>
<organism evidence="3 4">
    <name type="scientific">Rhodofomes roseus</name>
    <dbReference type="NCBI Taxonomy" id="34475"/>
    <lineage>
        <taxon>Eukaryota</taxon>
        <taxon>Fungi</taxon>
        <taxon>Dikarya</taxon>
        <taxon>Basidiomycota</taxon>
        <taxon>Agaricomycotina</taxon>
        <taxon>Agaricomycetes</taxon>
        <taxon>Polyporales</taxon>
        <taxon>Rhodofomes</taxon>
    </lineage>
</organism>
<feature type="region of interest" description="Disordered" evidence="1">
    <location>
        <begin position="1"/>
        <end position="39"/>
    </location>
</feature>
<evidence type="ECO:0000259" key="2">
    <source>
        <dbReference type="Pfam" id="PF12697"/>
    </source>
</evidence>
<dbReference type="SUPFAM" id="SSF53474">
    <property type="entry name" value="alpha/beta-Hydrolases"/>
    <property type="match status" value="1"/>
</dbReference>